<dbReference type="SUPFAM" id="SSF56496">
    <property type="entry name" value="Fibrinogen C-terminal domain-like"/>
    <property type="match status" value="1"/>
</dbReference>
<accession>A0ABN8M1D8</accession>
<reference evidence="1 2" key="1">
    <citation type="submission" date="2022-05" db="EMBL/GenBank/DDBJ databases">
        <authorList>
            <consortium name="Genoscope - CEA"/>
            <person name="William W."/>
        </authorList>
    </citation>
    <scope>NUCLEOTIDE SEQUENCE [LARGE SCALE GENOMIC DNA]</scope>
</reference>
<dbReference type="Proteomes" id="UP001159427">
    <property type="component" value="Unassembled WGS sequence"/>
</dbReference>
<evidence type="ECO:0000313" key="2">
    <source>
        <dbReference type="Proteomes" id="UP001159427"/>
    </source>
</evidence>
<proteinExistence type="predicted"/>
<protein>
    <recommendedName>
        <fullName evidence="3">Fibrinogen C-terminal domain-containing protein</fullName>
    </recommendedName>
</protein>
<dbReference type="EMBL" id="CALNXI010000250">
    <property type="protein sequence ID" value="CAH3023192.1"/>
    <property type="molecule type" value="Genomic_DNA"/>
</dbReference>
<feature type="non-terminal residue" evidence="1">
    <location>
        <position position="1"/>
    </location>
</feature>
<gene>
    <name evidence="1" type="ORF">PEVE_00018438</name>
</gene>
<dbReference type="InterPro" id="IPR014716">
    <property type="entry name" value="Fibrinogen_a/b/g_C_1"/>
</dbReference>
<organism evidence="1 2">
    <name type="scientific">Porites evermanni</name>
    <dbReference type="NCBI Taxonomy" id="104178"/>
    <lineage>
        <taxon>Eukaryota</taxon>
        <taxon>Metazoa</taxon>
        <taxon>Cnidaria</taxon>
        <taxon>Anthozoa</taxon>
        <taxon>Hexacorallia</taxon>
        <taxon>Scleractinia</taxon>
        <taxon>Fungiina</taxon>
        <taxon>Poritidae</taxon>
        <taxon>Porites</taxon>
    </lineage>
</organism>
<evidence type="ECO:0000313" key="1">
    <source>
        <dbReference type="EMBL" id="CAH3023192.1"/>
    </source>
</evidence>
<dbReference type="InterPro" id="IPR036056">
    <property type="entry name" value="Fibrinogen-like_C"/>
</dbReference>
<comment type="caution">
    <text evidence="1">The sequence shown here is derived from an EMBL/GenBank/DDBJ whole genome shotgun (WGS) entry which is preliminary data.</text>
</comment>
<sequence length="249" mass="27420">EAESCSKFLQSNPNATNGTHEIAVGSKRFSVYCLMKEGQGWTLIARVSNDDEEQWKRSSNWWNDKKDGEGNTTDPIDSKDMISPAFWLVGGNEFMITRSDDPYTALLQTTDDCLGNQTFRAKMHTRYGGHRSGYLIDDKCVSSCNVSYGGQYSETDGFEQAKKNGCSPANLQTGNKIGFWCKHVHKKSGAGGKHSNRAMMMIGAGGDGCSGADHGIGIRRGPGENKKKDFGNKADESPTTYYSLNLWVR</sequence>
<name>A0ABN8M1D8_9CNID</name>
<evidence type="ECO:0008006" key="3">
    <source>
        <dbReference type="Google" id="ProtNLM"/>
    </source>
</evidence>
<keyword evidence="2" id="KW-1185">Reference proteome</keyword>
<dbReference type="Gene3D" id="3.90.215.10">
    <property type="entry name" value="Gamma Fibrinogen, chain A, domain 1"/>
    <property type="match status" value="1"/>
</dbReference>